<name>A0A381Z926_9ZZZZ</name>
<sequence length="74" mass="8364">MSKIEQGSKINHTADPIEQGHIDLVVAIVAQAIQDDKTVEYLDHPDCQAWLDLIGVDSQTMLELIIEYMDRVDK</sequence>
<evidence type="ECO:0000313" key="1">
    <source>
        <dbReference type="EMBL" id="SVA85352.1"/>
    </source>
</evidence>
<organism evidence="1">
    <name type="scientific">marine metagenome</name>
    <dbReference type="NCBI Taxonomy" id="408172"/>
    <lineage>
        <taxon>unclassified sequences</taxon>
        <taxon>metagenomes</taxon>
        <taxon>ecological metagenomes</taxon>
    </lineage>
</organism>
<reference evidence="1" key="1">
    <citation type="submission" date="2018-05" db="EMBL/GenBank/DDBJ databases">
        <authorList>
            <person name="Lanie J.A."/>
            <person name="Ng W.-L."/>
            <person name="Kazmierczak K.M."/>
            <person name="Andrzejewski T.M."/>
            <person name="Davidsen T.M."/>
            <person name="Wayne K.J."/>
            <person name="Tettelin H."/>
            <person name="Glass J.I."/>
            <person name="Rusch D."/>
            <person name="Podicherti R."/>
            <person name="Tsui H.-C.T."/>
            <person name="Winkler M.E."/>
        </authorList>
    </citation>
    <scope>NUCLEOTIDE SEQUENCE</scope>
</reference>
<dbReference type="EMBL" id="UINC01020294">
    <property type="protein sequence ID" value="SVA85352.1"/>
    <property type="molecule type" value="Genomic_DNA"/>
</dbReference>
<protein>
    <submittedName>
        <fullName evidence="1">Uncharacterized protein</fullName>
    </submittedName>
</protein>
<dbReference type="AlphaFoldDB" id="A0A381Z926"/>
<gene>
    <name evidence="1" type="ORF">METZ01_LOCUS138206</name>
</gene>
<proteinExistence type="predicted"/>
<accession>A0A381Z926</accession>